<dbReference type="InterPro" id="IPR009351">
    <property type="entry name" value="AlkZ-like"/>
</dbReference>
<gene>
    <name evidence="1" type="ORF">CHR55_31715</name>
</gene>
<accession>A0A2A5IZY4</accession>
<dbReference type="RefSeq" id="WP_099698905.1">
    <property type="nucleotide sequence ID" value="NZ_NOVD01000064.1"/>
</dbReference>
<sequence length="373" mass="40954">MSSATSLTQVANFRWHRHQLDRAVVGDADHSDCSILDLGIQNTGPDGAAWALRIRGVRVDATELALAWTLRGAPHYYRRGDLPAVAAATSPFSEADAAKRIYDANRPLKAAGIPTLTALQTVAAAMRDIVSKPTVKGEMSAQLTTRVTEPYLRFCRPCNATHLYEMPFRLAALQAGLELQPDTSPPVLERIPGWRRRPFSATGADADSRFDLIRGYLRFYGPASPAHVASFLDAPVRDVKAHWPVDAEEIEVNGEKRWILEQDREDLFGSPTDSSTRLLGPFDPYVQLKDRETLVPDPTAQKTVWPTLGRPGTVVVGGTITGLWRPRASGKKLKVAITPWGTWSRSARAAVAEQAEILAEFRGVELSELVEVS</sequence>
<proteinExistence type="predicted"/>
<dbReference type="AlphaFoldDB" id="A0A2A5IZY4"/>
<dbReference type="PANTHER" id="PTHR38479:SF2">
    <property type="entry name" value="WINGED HELIX DNA-BINDING DOMAIN-CONTAINING PROTEIN"/>
    <property type="match status" value="1"/>
</dbReference>
<evidence type="ECO:0000313" key="2">
    <source>
        <dbReference type="Proteomes" id="UP000230886"/>
    </source>
</evidence>
<name>A0A2A5IZY4_RHOSG</name>
<dbReference type="EMBL" id="NOVD01000064">
    <property type="protein sequence ID" value="PCK22686.1"/>
    <property type="molecule type" value="Genomic_DNA"/>
</dbReference>
<comment type="caution">
    <text evidence="1">The sequence shown here is derived from an EMBL/GenBank/DDBJ whole genome shotgun (WGS) entry which is preliminary data.</text>
</comment>
<reference evidence="1 2" key="1">
    <citation type="submission" date="2017-07" db="EMBL/GenBank/DDBJ databases">
        <title>Draft sequence of Rhodococcus enclensis 23b-28.</title>
        <authorList>
            <person name="Besaury L."/>
            <person name="Sancelme M."/>
            <person name="Amato P."/>
            <person name="Lallement A."/>
            <person name="Delort A.-M."/>
        </authorList>
    </citation>
    <scope>NUCLEOTIDE SEQUENCE [LARGE SCALE GENOMIC DNA]</scope>
    <source>
        <strain evidence="1 2">23b-28</strain>
    </source>
</reference>
<organism evidence="1 2">
    <name type="scientific">Rhodococcus qingshengii</name>
    <dbReference type="NCBI Taxonomy" id="334542"/>
    <lineage>
        <taxon>Bacteria</taxon>
        <taxon>Bacillati</taxon>
        <taxon>Actinomycetota</taxon>
        <taxon>Actinomycetes</taxon>
        <taxon>Mycobacteriales</taxon>
        <taxon>Nocardiaceae</taxon>
        <taxon>Rhodococcus</taxon>
        <taxon>Rhodococcus erythropolis group</taxon>
    </lineage>
</organism>
<evidence type="ECO:0000313" key="1">
    <source>
        <dbReference type="EMBL" id="PCK22686.1"/>
    </source>
</evidence>
<evidence type="ECO:0008006" key="3">
    <source>
        <dbReference type="Google" id="ProtNLM"/>
    </source>
</evidence>
<protein>
    <recommendedName>
        <fullName evidence="3">Winged helix DNA-binding domain-containing protein</fullName>
    </recommendedName>
</protein>
<dbReference type="PANTHER" id="PTHR38479">
    <property type="entry name" value="LMO0824 PROTEIN"/>
    <property type="match status" value="1"/>
</dbReference>
<dbReference type="Pfam" id="PF06224">
    <property type="entry name" value="AlkZ-like"/>
    <property type="match status" value="1"/>
</dbReference>
<dbReference type="Proteomes" id="UP000230886">
    <property type="component" value="Unassembled WGS sequence"/>
</dbReference>